<sequence length="233" mass="24576">MNPSHIAENTLNVMQDRLVDIADREATSNGERRALVALEMVKPLLIVASVPLALANPAIAVPLGIVMGSGPAFAQAAIADSPEEKDGYIIEGLIGAGAEVGGQVAGQALKGVLGKGAKAYRAFANNLDDAPTPSGSFRPNGSASDHSSSVQPRRQNTFGQGFRGETRRLEDWGEMVVQKLLMRVKLAVAIGQYKGQPSGMCLILEGQILPLLGNLGAMSLGFRIRFTGVREMI</sequence>
<protein>
    <submittedName>
        <fullName evidence="2">Uncharacterized protein</fullName>
    </submittedName>
</protein>
<reference evidence="3" key="1">
    <citation type="journal article" date="2019" name="Int. J. Syst. Evol. Microbiol.">
        <title>The Global Catalogue of Microorganisms (GCM) 10K type strain sequencing project: providing services to taxonomists for standard genome sequencing and annotation.</title>
        <authorList>
            <consortium name="The Broad Institute Genomics Platform"/>
            <consortium name="The Broad Institute Genome Sequencing Center for Infectious Disease"/>
            <person name="Wu L."/>
            <person name="Ma J."/>
        </authorList>
    </citation>
    <scope>NUCLEOTIDE SEQUENCE [LARGE SCALE GENOMIC DNA]</scope>
    <source>
        <strain evidence="3">NBRC 108723</strain>
    </source>
</reference>
<evidence type="ECO:0000313" key="3">
    <source>
        <dbReference type="Proteomes" id="UP001157138"/>
    </source>
</evidence>
<proteinExistence type="predicted"/>
<feature type="region of interest" description="Disordered" evidence="1">
    <location>
        <begin position="130"/>
        <end position="162"/>
    </location>
</feature>
<name>A0ABQ6F524_9VIBR</name>
<organism evidence="2 3">
    <name type="scientific">Vibrio zhanjiangensis</name>
    <dbReference type="NCBI Taxonomy" id="1046128"/>
    <lineage>
        <taxon>Bacteria</taxon>
        <taxon>Pseudomonadati</taxon>
        <taxon>Pseudomonadota</taxon>
        <taxon>Gammaproteobacteria</taxon>
        <taxon>Vibrionales</taxon>
        <taxon>Vibrionaceae</taxon>
        <taxon>Vibrio</taxon>
    </lineage>
</organism>
<dbReference type="RefSeq" id="WP_284193633.1">
    <property type="nucleotide sequence ID" value="NZ_BSPW01000084.1"/>
</dbReference>
<comment type="caution">
    <text evidence="2">The sequence shown here is derived from an EMBL/GenBank/DDBJ whole genome shotgun (WGS) entry which is preliminary data.</text>
</comment>
<keyword evidence="3" id="KW-1185">Reference proteome</keyword>
<dbReference type="EMBL" id="BSPW01000084">
    <property type="protein sequence ID" value="GLT19797.1"/>
    <property type="molecule type" value="Genomic_DNA"/>
</dbReference>
<dbReference type="Proteomes" id="UP001157138">
    <property type="component" value="Unassembled WGS sequence"/>
</dbReference>
<gene>
    <name evidence="2" type="ORF">GCM10007938_35800</name>
</gene>
<feature type="compositionally biased region" description="Polar residues" evidence="1">
    <location>
        <begin position="133"/>
        <end position="159"/>
    </location>
</feature>
<evidence type="ECO:0000256" key="1">
    <source>
        <dbReference type="SAM" id="MobiDB-lite"/>
    </source>
</evidence>
<accession>A0ABQ6F524</accession>
<evidence type="ECO:0000313" key="2">
    <source>
        <dbReference type="EMBL" id="GLT19797.1"/>
    </source>
</evidence>